<accession>A0A815AN95</accession>
<reference evidence="2" key="1">
    <citation type="submission" date="2021-02" db="EMBL/GenBank/DDBJ databases">
        <authorList>
            <person name="Nowell W R."/>
        </authorList>
    </citation>
    <scope>NUCLEOTIDE SEQUENCE</scope>
</reference>
<gene>
    <name evidence="2" type="ORF">IZO911_LOCUS31726</name>
</gene>
<protein>
    <recommendedName>
        <fullName evidence="1">F-box domain-containing protein</fullName>
    </recommendedName>
</protein>
<name>A0A815AN95_9BILA</name>
<dbReference type="InterPro" id="IPR032675">
    <property type="entry name" value="LRR_dom_sf"/>
</dbReference>
<dbReference type="PROSITE" id="PS50181">
    <property type="entry name" value="FBOX"/>
    <property type="match status" value="1"/>
</dbReference>
<feature type="domain" description="F-box" evidence="1">
    <location>
        <begin position="5"/>
        <end position="56"/>
    </location>
</feature>
<evidence type="ECO:0000313" key="2">
    <source>
        <dbReference type="EMBL" id="CAF1258007.1"/>
    </source>
</evidence>
<sequence length="561" mass="66050">MSQRFTMFHLLPNELFYEVFEYLTTYDILYAFKGLNRRIDAFLSKYKEYDLNFISCPKWKFDFVCQSISSEQFRSLILSDDTPRQIHLFFNLFYIRQFVNLESLTLIEITEQDSNKLLPKLSHLPNLSYLSIQSRDRTIIPSIQSPLVKLPHHLISKISLKHLSIGICSMSQLQELLSYTSALSSLDVQLYADTITVSSNFLSTTVKTEIRQLKIKLIEKSNITFYDIEQLSICMPKLKTFTFIAAKGFRFIHGNQWEQLIRTYLPELKKFHFKIHPNLENINVKHVLATFQTPFWLKENQWIIHCDHFILPNSAHRRVHNVHLYTLPYSDQQFHLCSSTQTETKVSKIDYYTIKDLYFSINSAYSSDFAKHYYFSNLDSLTIRNLHKLIPLDNFINLSQIKHLTIEPHNTILAEEFFSYILEHSTQLQSLELSWQILTDITKNFTHQQVCLLLSKQIKCLNFLNTIPNKDKSMESLNKIFATNLEKLSVCVTSMDEILILLNEMLKLDSMKIEYNSSEISMNNEELSLWLMKNVPRFKNFTSHTRLISEKNKCLCLWIGH</sequence>
<dbReference type="AlphaFoldDB" id="A0A815AN95"/>
<dbReference type="Gene3D" id="3.80.10.10">
    <property type="entry name" value="Ribonuclease Inhibitor"/>
    <property type="match status" value="1"/>
</dbReference>
<organism evidence="2 3">
    <name type="scientific">Adineta steineri</name>
    <dbReference type="NCBI Taxonomy" id="433720"/>
    <lineage>
        <taxon>Eukaryota</taxon>
        <taxon>Metazoa</taxon>
        <taxon>Spiralia</taxon>
        <taxon>Gnathifera</taxon>
        <taxon>Rotifera</taxon>
        <taxon>Eurotatoria</taxon>
        <taxon>Bdelloidea</taxon>
        <taxon>Adinetida</taxon>
        <taxon>Adinetidae</taxon>
        <taxon>Adineta</taxon>
    </lineage>
</organism>
<evidence type="ECO:0000259" key="1">
    <source>
        <dbReference type="PROSITE" id="PS50181"/>
    </source>
</evidence>
<dbReference type="EMBL" id="CAJNOE010000529">
    <property type="protein sequence ID" value="CAF1258007.1"/>
    <property type="molecule type" value="Genomic_DNA"/>
</dbReference>
<dbReference type="Proteomes" id="UP000663860">
    <property type="component" value="Unassembled WGS sequence"/>
</dbReference>
<dbReference type="SUPFAM" id="SSF52058">
    <property type="entry name" value="L domain-like"/>
    <property type="match status" value="1"/>
</dbReference>
<proteinExistence type="predicted"/>
<comment type="caution">
    <text evidence="2">The sequence shown here is derived from an EMBL/GenBank/DDBJ whole genome shotgun (WGS) entry which is preliminary data.</text>
</comment>
<dbReference type="InterPro" id="IPR001810">
    <property type="entry name" value="F-box_dom"/>
</dbReference>
<evidence type="ECO:0000313" key="3">
    <source>
        <dbReference type="Proteomes" id="UP000663860"/>
    </source>
</evidence>